<sequence>MKEINSTEIAKIAGVSRSTVSRVINNYPNVPEKTRKKVMEIIQQYNYYPNLSAQVLAGKRTSTLGLFMIERGQVSADSLSNLLITSIIESASSLGYYVLTNIIRDTNHPKTIESMKEVFFQRRVDGGIFIGANNYEPLIEELIKEGFFIGIVDQKLPGANESNRIVSNFDNEQGARKAVEYLANLGHRKIGVINGNMNRIAGPQKFQGYLKALKKFGIPVNEDWILDGDFSKQSGYEAIKGLLEKDIALPTAFFAANDSTAFGAMQAFKEHEIRIPDDISIIGFDDHMLSEHTSPTLTTMRVDFTEMMEKLTTNVVNAVEGKQLEANYFKVGASLIVRDSCKEVRV</sequence>
<dbReference type="PANTHER" id="PTHR30146">
    <property type="entry name" value="LACI-RELATED TRANSCRIPTIONAL REPRESSOR"/>
    <property type="match status" value="1"/>
</dbReference>
<name>A0ABT9YWD2_9BACI</name>
<dbReference type="Pfam" id="PF13377">
    <property type="entry name" value="Peripla_BP_3"/>
    <property type="match status" value="1"/>
</dbReference>
<protein>
    <submittedName>
        <fullName evidence="5">LacI family transcriptional regulator</fullName>
    </submittedName>
</protein>
<dbReference type="PROSITE" id="PS50932">
    <property type="entry name" value="HTH_LACI_2"/>
    <property type="match status" value="1"/>
</dbReference>
<organism evidence="5 6">
    <name type="scientific">Metabacillus niabensis</name>
    <dbReference type="NCBI Taxonomy" id="324854"/>
    <lineage>
        <taxon>Bacteria</taxon>
        <taxon>Bacillati</taxon>
        <taxon>Bacillota</taxon>
        <taxon>Bacilli</taxon>
        <taxon>Bacillales</taxon>
        <taxon>Bacillaceae</taxon>
        <taxon>Metabacillus</taxon>
    </lineage>
</organism>
<dbReference type="SUPFAM" id="SSF53822">
    <property type="entry name" value="Periplasmic binding protein-like I"/>
    <property type="match status" value="1"/>
</dbReference>
<dbReference type="SMART" id="SM00354">
    <property type="entry name" value="HTH_LACI"/>
    <property type="match status" value="1"/>
</dbReference>
<dbReference type="SUPFAM" id="SSF47413">
    <property type="entry name" value="lambda repressor-like DNA-binding domains"/>
    <property type="match status" value="1"/>
</dbReference>
<evidence type="ECO:0000256" key="1">
    <source>
        <dbReference type="ARBA" id="ARBA00023015"/>
    </source>
</evidence>
<dbReference type="InterPro" id="IPR046335">
    <property type="entry name" value="LacI/GalR-like_sensor"/>
</dbReference>
<reference evidence="5 6" key="1">
    <citation type="submission" date="2023-07" db="EMBL/GenBank/DDBJ databases">
        <title>Genomic Encyclopedia of Type Strains, Phase IV (KMG-IV): sequencing the most valuable type-strain genomes for metagenomic binning, comparative biology and taxonomic classification.</title>
        <authorList>
            <person name="Goeker M."/>
        </authorList>
    </citation>
    <scope>NUCLEOTIDE SEQUENCE [LARGE SCALE GENOMIC DNA]</scope>
    <source>
        <strain evidence="5 6">DSM 17723</strain>
    </source>
</reference>
<evidence type="ECO:0000313" key="5">
    <source>
        <dbReference type="EMBL" id="MDQ0224304.1"/>
    </source>
</evidence>
<evidence type="ECO:0000313" key="6">
    <source>
        <dbReference type="Proteomes" id="UP001232245"/>
    </source>
</evidence>
<keyword evidence="1" id="KW-0805">Transcription regulation</keyword>
<dbReference type="InterPro" id="IPR000843">
    <property type="entry name" value="HTH_LacI"/>
</dbReference>
<feature type="domain" description="HTH lacI-type" evidence="4">
    <location>
        <begin position="4"/>
        <end position="58"/>
    </location>
</feature>
<accession>A0ABT9YWD2</accession>
<dbReference type="EMBL" id="JAUSTZ010000001">
    <property type="protein sequence ID" value="MDQ0224304.1"/>
    <property type="molecule type" value="Genomic_DNA"/>
</dbReference>
<keyword evidence="2" id="KW-0238">DNA-binding</keyword>
<evidence type="ECO:0000259" key="4">
    <source>
        <dbReference type="PROSITE" id="PS50932"/>
    </source>
</evidence>
<dbReference type="Proteomes" id="UP001232245">
    <property type="component" value="Unassembled WGS sequence"/>
</dbReference>
<evidence type="ECO:0000256" key="3">
    <source>
        <dbReference type="ARBA" id="ARBA00023163"/>
    </source>
</evidence>
<gene>
    <name evidence="5" type="ORF">J2S02_000626</name>
</gene>
<dbReference type="RefSeq" id="WP_174881524.1">
    <property type="nucleotide sequence ID" value="NZ_CADEPK010000366.1"/>
</dbReference>
<keyword evidence="6" id="KW-1185">Reference proteome</keyword>
<evidence type="ECO:0000256" key="2">
    <source>
        <dbReference type="ARBA" id="ARBA00023125"/>
    </source>
</evidence>
<comment type="caution">
    <text evidence="5">The sequence shown here is derived from an EMBL/GenBank/DDBJ whole genome shotgun (WGS) entry which is preliminary data.</text>
</comment>
<dbReference type="Gene3D" id="1.10.260.40">
    <property type="entry name" value="lambda repressor-like DNA-binding domains"/>
    <property type="match status" value="1"/>
</dbReference>
<dbReference type="CDD" id="cd01392">
    <property type="entry name" value="HTH_LacI"/>
    <property type="match status" value="1"/>
</dbReference>
<dbReference type="PANTHER" id="PTHR30146:SF109">
    <property type="entry name" value="HTH-TYPE TRANSCRIPTIONAL REGULATOR GALS"/>
    <property type="match status" value="1"/>
</dbReference>
<dbReference type="InterPro" id="IPR010982">
    <property type="entry name" value="Lambda_DNA-bd_dom_sf"/>
</dbReference>
<dbReference type="Gene3D" id="3.40.50.2300">
    <property type="match status" value="2"/>
</dbReference>
<dbReference type="InterPro" id="IPR028082">
    <property type="entry name" value="Peripla_BP_I"/>
</dbReference>
<keyword evidence="3" id="KW-0804">Transcription</keyword>
<dbReference type="Pfam" id="PF00356">
    <property type="entry name" value="LacI"/>
    <property type="match status" value="1"/>
</dbReference>
<proteinExistence type="predicted"/>
<dbReference type="CDD" id="cd06267">
    <property type="entry name" value="PBP1_LacI_sugar_binding-like"/>
    <property type="match status" value="1"/>
</dbReference>